<feature type="region of interest" description="Disordered" evidence="2">
    <location>
        <begin position="123"/>
        <end position="144"/>
    </location>
</feature>
<accession>A0A4Y2S9F1</accession>
<evidence type="ECO:0000313" key="4">
    <source>
        <dbReference type="Proteomes" id="UP000499080"/>
    </source>
</evidence>
<gene>
    <name evidence="3" type="ORF">AVEN_155873_1</name>
</gene>
<name>A0A4Y2S9F1_ARAVE</name>
<proteinExistence type="predicted"/>
<reference evidence="3 4" key="1">
    <citation type="journal article" date="2019" name="Sci. Rep.">
        <title>Orb-weaving spider Araneus ventricosus genome elucidates the spidroin gene catalogue.</title>
        <authorList>
            <person name="Kono N."/>
            <person name="Nakamura H."/>
            <person name="Ohtoshi R."/>
            <person name="Moran D.A.P."/>
            <person name="Shinohara A."/>
            <person name="Yoshida Y."/>
            <person name="Fujiwara M."/>
            <person name="Mori M."/>
            <person name="Tomita M."/>
            <person name="Arakawa K."/>
        </authorList>
    </citation>
    <scope>NUCLEOTIDE SEQUENCE [LARGE SCALE GENOMIC DNA]</scope>
</reference>
<evidence type="ECO:0000256" key="2">
    <source>
        <dbReference type="SAM" id="MobiDB-lite"/>
    </source>
</evidence>
<dbReference type="AlphaFoldDB" id="A0A4Y2S9F1"/>
<evidence type="ECO:0000256" key="1">
    <source>
        <dbReference type="SAM" id="Coils"/>
    </source>
</evidence>
<dbReference type="EMBL" id="BGPR01020271">
    <property type="protein sequence ID" value="GBN84216.1"/>
    <property type="molecule type" value="Genomic_DNA"/>
</dbReference>
<feature type="coiled-coil region" evidence="1">
    <location>
        <begin position="153"/>
        <end position="201"/>
    </location>
</feature>
<evidence type="ECO:0000313" key="3">
    <source>
        <dbReference type="EMBL" id="GBN84216.1"/>
    </source>
</evidence>
<protein>
    <submittedName>
        <fullName evidence="3">Uncharacterized protein</fullName>
    </submittedName>
</protein>
<feature type="region of interest" description="Disordered" evidence="2">
    <location>
        <begin position="77"/>
        <end position="106"/>
    </location>
</feature>
<dbReference type="Proteomes" id="UP000499080">
    <property type="component" value="Unassembled WGS sequence"/>
</dbReference>
<dbReference type="PANTHER" id="PTHR46409:SF1">
    <property type="entry name" value="HTH PSQ-TYPE DOMAIN-CONTAINING PROTEIN"/>
    <property type="match status" value="1"/>
</dbReference>
<keyword evidence="1" id="KW-0175">Coiled coil</keyword>
<dbReference type="PANTHER" id="PTHR46409">
    <property type="entry name" value="HTH PSQ-TYPE DOMAIN-CONTAINING PROTEIN"/>
    <property type="match status" value="1"/>
</dbReference>
<organism evidence="3 4">
    <name type="scientific">Araneus ventricosus</name>
    <name type="common">Orbweaver spider</name>
    <name type="synonym">Epeira ventricosa</name>
    <dbReference type="NCBI Taxonomy" id="182803"/>
    <lineage>
        <taxon>Eukaryota</taxon>
        <taxon>Metazoa</taxon>
        <taxon>Ecdysozoa</taxon>
        <taxon>Arthropoda</taxon>
        <taxon>Chelicerata</taxon>
        <taxon>Arachnida</taxon>
        <taxon>Araneae</taxon>
        <taxon>Araneomorphae</taxon>
        <taxon>Entelegynae</taxon>
        <taxon>Araneoidea</taxon>
        <taxon>Araneidae</taxon>
        <taxon>Araneus</taxon>
    </lineage>
</organism>
<comment type="caution">
    <text evidence="3">The sequence shown here is derived from an EMBL/GenBank/DDBJ whole genome shotgun (WGS) entry which is preliminary data.</text>
</comment>
<keyword evidence="4" id="KW-1185">Reference proteome</keyword>
<sequence>MIQDDVRMDGREFIKFPSHTQEVERIVKLVTEASRKRVGPQNRDGFIRATLESREQMSQFESKNSAFVILYVSKMSKRGSPEGDGGEGPSQKRPRDTEPAAFSSVAARTRAIEERISELRAEDARTPPLRSRRASNEVAGPPPVPAAVFMKLREENEREIRTLREALHNTQTELVEMKGALENLRTVLEAERVEKMNLESRLREMEPVEGQNIEPPAQEEQVEADAIVEQAGEAADESDDNLMDLDFVLDFEEADAVERADAAVQFDAVVMVDAEIQVDAPVALPPAAAQPRRPRRRAAINPLQAILDDYYDELTYGGNHPKIEKAIFKRVTKQLFGGNDETPSSTMTPVRNLQKFFH</sequence>